<protein>
    <submittedName>
        <fullName evidence="1">Uncharacterized protein</fullName>
    </submittedName>
</protein>
<comment type="caution">
    <text evidence="1">The sequence shown here is derived from an EMBL/GenBank/DDBJ whole genome shotgun (WGS) entry which is preliminary data.</text>
</comment>
<name>K7A218_9ALTE</name>
<dbReference type="Proteomes" id="UP000006322">
    <property type="component" value="Unassembled WGS sequence"/>
</dbReference>
<proteinExistence type="predicted"/>
<sequence>MACLLCAERTVQLREAEDQLRSILSHFLKKPIEQAKRRAIIKQKQHAENLAKVISFLQINSIPIKHVNHYDIESVLQHLELTKLLLSKDGPQILTLRALFNHAMSIAKDVQGCRCLIEKRLEQKESEFITHATKLVSDALSTQIQGLDYVQFSVLPKLNKSNKELTIKFEMLENTLVKRFTGKDALNNALKYVSTLTPDAFASFYDVGSLSSIESRKLFEKEIRTYIEKRFDDHKCLADVWVISAKDVPHHNRHLFAKKFRAKDRYPIQISLHGGMAKRTSFKDLKLSESRYLLEFMQSGLHRAINKVYQSDNMLLSAVRDFEVNFNRNKSLHANYDVKVHYSQGIPSQQFTVNHQSAVKRRPALLLDEEEFSFANNKDNYTHIFLYVWSAFESRLFNRNICKFGWASVLINDHMDHKTIYKYMRRAVEIRLRDYSGNYGFALKKAELTALTEPAAKDRIEVQQLKTIEQAFKTCDQWNNPTISSISNATELLLCNAPIAHAYLCGLLAQYPAIQLRDIDKCSRMLKVK</sequence>
<keyword evidence="2" id="KW-1185">Reference proteome</keyword>
<dbReference type="AlphaFoldDB" id="K7A218"/>
<evidence type="ECO:0000313" key="1">
    <source>
        <dbReference type="EMBL" id="GAC34983.1"/>
    </source>
</evidence>
<accession>K7A218</accession>
<gene>
    <name evidence="1" type="ORF">GPLA_4104</name>
</gene>
<reference evidence="2" key="1">
    <citation type="journal article" date="2014" name="Environ. Microbiol.">
        <title>Comparative genomics of the marine bacterial genus Glaciecola reveals the high degree of genomic diversity and genomic characteristic for cold adaptation.</title>
        <authorList>
            <person name="Qin Q.L."/>
            <person name="Xie B.B."/>
            <person name="Yu Y."/>
            <person name="Shu Y.L."/>
            <person name="Rong J.C."/>
            <person name="Zhang Y.J."/>
            <person name="Zhao D.L."/>
            <person name="Chen X.L."/>
            <person name="Zhang X.Y."/>
            <person name="Chen B."/>
            <person name="Zhou B.C."/>
            <person name="Zhang Y.Z."/>
        </authorList>
    </citation>
    <scope>NUCLEOTIDE SEQUENCE [LARGE SCALE GENOMIC DNA]</scope>
    <source>
        <strain evidence="2">LMG 21857</strain>
    </source>
</reference>
<dbReference type="EMBL" id="BAER01000123">
    <property type="protein sequence ID" value="GAC34983.1"/>
    <property type="molecule type" value="Genomic_DNA"/>
</dbReference>
<evidence type="ECO:0000313" key="2">
    <source>
        <dbReference type="Proteomes" id="UP000006322"/>
    </source>
</evidence>
<organism evidence="1 2">
    <name type="scientific">Paraglaciecola polaris LMG 21857</name>
    <dbReference type="NCBI Taxonomy" id="1129793"/>
    <lineage>
        <taxon>Bacteria</taxon>
        <taxon>Pseudomonadati</taxon>
        <taxon>Pseudomonadota</taxon>
        <taxon>Gammaproteobacteria</taxon>
        <taxon>Alteromonadales</taxon>
        <taxon>Alteromonadaceae</taxon>
        <taxon>Paraglaciecola</taxon>
    </lineage>
</organism>